<dbReference type="HOGENOM" id="CLU_2331776_0_0_0"/>
<proteinExistence type="predicted"/>
<protein>
    <submittedName>
        <fullName evidence="2">Uncharacterized protein</fullName>
    </submittedName>
</protein>
<dbReference type="AlphaFoldDB" id="Q7UV80"/>
<evidence type="ECO:0000313" key="3">
    <source>
        <dbReference type="Proteomes" id="UP000001025"/>
    </source>
</evidence>
<dbReference type="EMBL" id="BX294137">
    <property type="protein sequence ID" value="CAD72846.1"/>
    <property type="molecule type" value="Genomic_DNA"/>
</dbReference>
<dbReference type="InParanoid" id="Q7UV80"/>
<name>Q7UV80_RHOBA</name>
<sequence length="98" mass="10209">MAQGIPTALTVPISPLGGAAVEASVGVYGKSGVSGVVAPFDWPEIIGWVSKKRSHVGGVASQRGRGQSGAVFRPTGDDRRHRQPRVKKGGRGIIREPP</sequence>
<keyword evidence="3" id="KW-1185">Reference proteome</keyword>
<accession>Q7UV80</accession>
<evidence type="ECO:0000256" key="1">
    <source>
        <dbReference type="SAM" id="MobiDB-lite"/>
    </source>
</evidence>
<feature type="region of interest" description="Disordered" evidence="1">
    <location>
        <begin position="57"/>
        <end position="98"/>
    </location>
</feature>
<feature type="compositionally biased region" description="Basic residues" evidence="1">
    <location>
        <begin position="81"/>
        <end position="90"/>
    </location>
</feature>
<gene>
    <name evidence="2" type="ordered locus">RB2819</name>
</gene>
<organism evidence="2 3">
    <name type="scientific">Rhodopirellula baltica (strain DSM 10527 / NCIMB 13988 / SH1)</name>
    <dbReference type="NCBI Taxonomy" id="243090"/>
    <lineage>
        <taxon>Bacteria</taxon>
        <taxon>Pseudomonadati</taxon>
        <taxon>Planctomycetota</taxon>
        <taxon>Planctomycetia</taxon>
        <taxon>Pirellulales</taxon>
        <taxon>Pirellulaceae</taxon>
        <taxon>Rhodopirellula</taxon>
    </lineage>
</organism>
<dbReference type="STRING" id="243090.RB2819"/>
<dbReference type="EnsemblBacteria" id="CAD72846">
    <property type="protein sequence ID" value="CAD72846"/>
    <property type="gene ID" value="RB2819"/>
</dbReference>
<dbReference type="KEGG" id="rba:RB2819"/>
<dbReference type="Proteomes" id="UP000001025">
    <property type="component" value="Chromosome"/>
</dbReference>
<evidence type="ECO:0000313" key="2">
    <source>
        <dbReference type="EMBL" id="CAD72846.1"/>
    </source>
</evidence>
<reference evidence="2 3" key="1">
    <citation type="journal article" date="2003" name="Proc. Natl. Acad. Sci. U.S.A.">
        <title>Complete genome sequence of the marine planctomycete Pirellula sp. strain 1.</title>
        <authorList>
            <person name="Gloeckner F.O."/>
            <person name="Kube M."/>
            <person name="Bauer M."/>
            <person name="Teeling H."/>
            <person name="Lombardot T."/>
            <person name="Ludwig W."/>
            <person name="Gade D."/>
            <person name="Beck A."/>
            <person name="Borzym K."/>
            <person name="Heitmann K."/>
            <person name="Rabus R."/>
            <person name="Schlesner H."/>
            <person name="Amann R."/>
            <person name="Reinhardt R."/>
        </authorList>
    </citation>
    <scope>NUCLEOTIDE SEQUENCE [LARGE SCALE GENOMIC DNA]</scope>
    <source>
        <strain evidence="3">DSM 10527 / NCIMB 13988 / SH1</strain>
    </source>
</reference>